<evidence type="ECO:0000313" key="3">
    <source>
        <dbReference type="Proteomes" id="UP001203687"/>
    </source>
</evidence>
<dbReference type="Proteomes" id="UP001203687">
    <property type="component" value="Unassembled WGS sequence"/>
</dbReference>
<dbReference type="InterPro" id="IPR051162">
    <property type="entry name" value="T4SS_component"/>
</dbReference>
<keyword evidence="3" id="KW-1185">Reference proteome</keyword>
<protein>
    <submittedName>
        <fullName evidence="2">Type IV secretion system DNA-binding domain-containing protein</fullName>
    </submittedName>
</protein>
<name>A0ABT0H4V1_9FLAO</name>
<proteinExistence type="predicted"/>
<gene>
    <name evidence="2" type="ORF">MUY34_00300</name>
</gene>
<dbReference type="Pfam" id="PF10412">
    <property type="entry name" value="TrwB_AAD_bind"/>
    <property type="match status" value="1"/>
</dbReference>
<sequence length="390" mass="44645">MKKDNSICYFAESNFREERLTFGIRLHDRLYHFYIIGRTGTGKTTLLKTKISQDLKKGFGLCLIDIHGDLVSQITNLIPEHRLKDIVYLNATDPNLKLGYNPLRKVSIEKQPLVASNILEVFERLWGNKSWGVKLSHILRNVILLLLQQNHATFSDILKVLQDSNFRSLCLKQVTNEEVRNFFEKEFKQYSKNDLVPIYNKLGGLLSYPSVKRILVENTEQLSLRDIMDNNKILLVNLSKGYLGADASNILGSLLLTSISSAAFSRIDTPEEKRPIFFCYLDEFQNYTTTSLVGMLSELRKFKIGLIMAHQYISQLDVNIRDAVLGNVGTIVCFRLGQADARFMEKEFYPVFSASDFVNLSNYDIYLKLMIDGRPSVAFSASTLMPHNIW</sequence>
<dbReference type="InterPro" id="IPR027417">
    <property type="entry name" value="P-loop_NTPase"/>
</dbReference>
<dbReference type="InterPro" id="IPR019476">
    <property type="entry name" value="T4SS_TraD_DNA-bd"/>
</dbReference>
<evidence type="ECO:0000259" key="1">
    <source>
        <dbReference type="Pfam" id="PF10412"/>
    </source>
</evidence>
<comment type="caution">
    <text evidence="2">The sequence shown here is derived from an EMBL/GenBank/DDBJ whole genome shotgun (WGS) entry which is preliminary data.</text>
</comment>
<dbReference type="PANTHER" id="PTHR30121">
    <property type="entry name" value="UNCHARACTERIZED PROTEIN YJGR-RELATED"/>
    <property type="match status" value="1"/>
</dbReference>
<reference evidence="2" key="1">
    <citation type="submission" date="2022-04" db="EMBL/GenBank/DDBJ databases">
        <authorList>
            <person name="Ren T."/>
        </authorList>
    </citation>
    <scope>NUCLEOTIDE SEQUENCE</scope>
    <source>
        <strain evidence="2">F63249</strain>
    </source>
</reference>
<dbReference type="PANTHER" id="PTHR30121:SF11">
    <property type="entry name" value="AAA+ ATPASE DOMAIN-CONTAINING PROTEIN"/>
    <property type="match status" value="1"/>
</dbReference>
<dbReference type="GO" id="GO:0003677">
    <property type="term" value="F:DNA binding"/>
    <property type="evidence" value="ECO:0007669"/>
    <property type="project" value="UniProtKB-KW"/>
</dbReference>
<dbReference type="RefSeq" id="WP_248411470.1">
    <property type="nucleotide sequence ID" value="NZ_JALPQF010000001.1"/>
</dbReference>
<dbReference type="CDD" id="cd01127">
    <property type="entry name" value="TrwB_TraG_TraD_VirD4"/>
    <property type="match status" value="1"/>
</dbReference>
<accession>A0ABT0H4V1</accession>
<keyword evidence="2" id="KW-0238">DNA-binding</keyword>
<dbReference type="Gene3D" id="3.40.50.300">
    <property type="entry name" value="P-loop containing nucleotide triphosphate hydrolases"/>
    <property type="match status" value="2"/>
</dbReference>
<organism evidence="2 3">
    <name type="scientific">Psychroserpens algicola</name>
    <dbReference type="NCBI Taxonomy" id="1719034"/>
    <lineage>
        <taxon>Bacteria</taxon>
        <taxon>Pseudomonadati</taxon>
        <taxon>Bacteroidota</taxon>
        <taxon>Flavobacteriia</taxon>
        <taxon>Flavobacteriales</taxon>
        <taxon>Flavobacteriaceae</taxon>
        <taxon>Psychroserpens</taxon>
    </lineage>
</organism>
<feature type="domain" description="Type IV secretion system coupling protein TraD DNA-binding" evidence="1">
    <location>
        <begin position="31"/>
        <end position="317"/>
    </location>
</feature>
<evidence type="ECO:0000313" key="2">
    <source>
        <dbReference type="EMBL" id="MCK8479034.1"/>
    </source>
</evidence>
<dbReference type="SUPFAM" id="SSF52540">
    <property type="entry name" value="P-loop containing nucleoside triphosphate hydrolases"/>
    <property type="match status" value="1"/>
</dbReference>
<dbReference type="EMBL" id="JALPQF010000001">
    <property type="protein sequence ID" value="MCK8479034.1"/>
    <property type="molecule type" value="Genomic_DNA"/>
</dbReference>